<organism evidence="6 7">
    <name type="scientific">Rheinheimera tilapiae</name>
    <dbReference type="NCBI Taxonomy" id="875043"/>
    <lineage>
        <taxon>Bacteria</taxon>
        <taxon>Pseudomonadati</taxon>
        <taxon>Pseudomonadota</taxon>
        <taxon>Gammaproteobacteria</taxon>
        <taxon>Chromatiales</taxon>
        <taxon>Chromatiaceae</taxon>
        <taxon>Rheinheimera</taxon>
    </lineage>
</organism>
<sequence>MILRLLLLLAAVLLWVFWPTATPLKAPLGSKTASCDQVILWRLDSIDPAFGLSPEQALPLIQNAASRWNQALGKEVLRYDPQQGFPIRFVFDARQQQQLEQLMLERNLHRYDDRIADQQQDFERQLAEFQQDKSAFEQKDQQLAADISLFNAKAQQADPGAAALLGREQAELLSRQKEHALEAEQLDALSEKLQDRQQQLNNTIADRNALIPQQQASGLAEVGLLEQRGANRTMTIFAYKDDHHLTLTLLHEFGHALGIDHLADNSSIMFSQLNGSQQDLTSADIQAWRQQCVQAGQR</sequence>
<keyword evidence="3 6" id="KW-0378">Hydrolase</keyword>
<comment type="caution">
    <text evidence="6">The sequence shown here is derived from an EMBL/GenBank/DDBJ whole genome shotgun (WGS) entry which is preliminary data.</text>
</comment>
<protein>
    <submittedName>
        <fullName evidence="6">Matrixin family metalloprotease</fullName>
        <ecNumber evidence="6">3.4.24.-</ecNumber>
    </submittedName>
</protein>
<keyword evidence="1" id="KW-0645">Protease</keyword>
<evidence type="ECO:0000256" key="3">
    <source>
        <dbReference type="ARBA" id="ARBA00022801"/>
    </source>
</evidence>
<keyword evidence="2" id="KW-0479">Metal-binding</keyword>
<feature type="domain" description="Peptidase M10 metallopeptidase" evidence="5">
    <location>
        <begin position="176"/>
        <end position="288"/>
    </location>
</feature>
<evidence type="ECO:0000313" key="7">
    <source>
        <dbReference type="Proteomes" id="UP001589813"/>
    </source>
</evidence>
<name>A0ABV6BAL7_9GAMM</name>
<dbReference type="SUPFAM" id="SSF55486">
    <property type="entry name" value="Metalloproteases ('zincins'), catalytic domain"/>
    <property type="match status" value="1"/>
</dbReference>
<dbReference type="GO" id="GO:0008237">
    <property type="term" value="F:metallopeptidase activity"/>
    <property type="evidence" value="ECO:0007669"/>
    <property type="project" value="UniProtKB-KW"/>
</dbReference>
<evidence type="ECO:0000256" key="1">
    <source>
        <dbReference type="ARBA" id="ARBA00022670"/>
    </source>
</evidence>
<dbReference type="EMBL" id="JBHLXP010000001">
    <property type="protein sequence ID" value="MFC0047068.1"/>
    <property type="molecule type" value="Genomic_DNA"/>
</dbReference>
<dbReference type="InterPro" id="IPR001818">
    <property type="entry name" value="Pept_M10_metallopeptidase"/>
</dbReference>
<dbReference type="Pfam" id="PF00413">
    <property type="entry name" value="Peptidase_M10"/>
    <property type="match status" value="1"/>
</dbReference>
<keyword evidence="6" id="KW-0482">Metalloprotease</keyword>
<dbReference type="EC" id="3.4.24.-" evidence="6"/>
<evidence type="ECO:0000256" key="2">
    <source>
        <dbReference type="ARBA" id="ARBA00022723"/>
    </source>
</evidence>
<dbReference type="RefSeq" id="WP_377239957.1">
    <property type="nucleotide sequence ID" value="NZ_JBHLXP010000001.1"/>
</dbReference>
<reference evidence="6 7" key="1">
    <citation type="submission" date="2024-09" db="EMBL/GenBank/DDBJ databases">
        <authorList>
            <person name="Sun Q."/>
            <person name="Mori K."/>
        </authorList>
    </citation>
    <scope>NUCLEOTIDE SEQUENCE [LARGE SCALE GENOMIC DNA]</scope>
    <source>
        <strain evidence="6 7">KCTC 23315</strain>
    </source>
</reference>
<evidence type="ECO:0000313" key="6">
    <source>
        <dbReference type="EMBL" id="MFC0047068.1"/>
    </source>
</evidence>
<gene>
    <name evidence="6" type="ORF">ACFFJP_02045</name>
</gene>
<evidence type="ECO:0000259" key="5">
    <source>
        <dbReference type="Pfam" id="PF00413"/>
    </source>
</evidence>
<evidence type="ECO:0000256" key="4">
    <source>
        <dbReference type="ARBA" id="ARBA00022833"/>
    </source>
</evidence>
<dbReference type="Proteomes" id="UP001589813">
    <property type="component" value="Unassembled WGS sequence"/>
</dbReference>
<proteinExistence type="predicted"/>
<dbReference type="InterPro" id="IPR024079">
    <property type="entry name" value="MetalloPept_cat_dom_sf"/>
</dbReference>
<keyword evidence="4" id="KW-0862">Zinc</keyword>
<dbReference type="Gene3D" id="3.40.390.10">
    <property type="entry name" value="Collagenase (Catalytic Domain)"/>
    <property type="match status" value="1"/>
</dbReference>
<accession>A0ABV6BAL7</accession>
<keyword evidence="7" id="KW-1185">Reference proteome</keyword>